<evidence type="ECO:0000313" key="6">
    <source>
        <dbReference type="EMBL" id="KAJ6225041.1"/>
    </source>
</evidence>
<keyword evidence="7" id="KW-1185">Reference proteome</keyword>
<dbReference type="OMA" id="NIGCEFA"/>
<dbReference type="GO" id="GO:0097602">
    <property type="term" value="F:cullin family protein binding"/>
    <property type="evidence" value="ECO:0007669"/>
    <property type="project" value="TreeGrafter"/>
</dbReference>
<feature type="coiled-coil region" evidence="3">
    <location>
        <begin position="555"/>
        <end position="601"/>
    </location>
</feature>
<evidence type="ECO:0000259" key="5">
    <source>
        <dbReference type="Pfam" id="PF21674"/>
    </source>
</evidence>
<dbReference type="GO" id="GO:2000060">
    <property type="term" value="P:positive regulation of ubiquitin-dependent protein catabolic process"/>
    <property type="evidence" value="ECO:0007669"/>
    <property type="project" value="TreeGrafter"/>
</dbReference>
<dbReference type="InterPro" id="IPR048348">
    <property type="entry name" value="CCDC22_CC"/>
</dbReference>
<feature type="coiled-coil region" evidence="3">
    <location>
        <begin position="334"/>
        <end position="399"/>
    </location>
</feature>
<keyword evidence="3" id="KW-0175">Coiled coil</keyword>
<evidence type="ECO:0000256" key="1">
    <source>
        <dbReference type="ARBA" id="ARBA00006438"/>
    </source>
</evidence>
<organism evidence="6 7">
    <name type="scientific">Blomia tropicalis</name>
    <name type="common">Mite</name>
    <dbReference type="NCBI Taxonomy" id="40697"/>
    <lineage>
        <taxon>Eukaryota</taxon>
        <taxon>Metazoa</taxon>
        <taxon>Ecdysozoa</taxon>
        <taxon>Arthropoda</taxon>
        <taxon>Chelicerata</taxon>
        <taxon>Arachnida</taxon>
        <taxon>Acari</taxon>
        <taxon>Acariformes</taxon>
        <taxon>Sarcoptiformes</taxon>
        <taxon>Astigmata</taxon>
        <taxon>Glycyphagoidea</taxon>
        <taxon>Echimyopodidae</taxon>
        <taxon>Blomia</taxon>
    </lineage>
</organism>
<dbReference type="InterPro" id="IPR048349">
    <property type="entry name" value="CCDC22_N"/>
</dbReference>
<evidence type="ECO:0000256" key="3">
    <source>
        <dbReference type="SAM" id="Coils"/>
    </source>
</evidence>
<dbReference type="EMBL" id="JAPWDV010000001">
    <property type="protein sequence ID" value="KAJ6225041.1"/>
    <property type="molecule type" value="Genomic_DNA"/>
</dbReference>
<dbReference type="PANTHER" id="PTHR15668:SF4">
    <property type="entry name" value="COILED-COIL DOMAIN-CONTAINING PROTEIN 22"/>
    <property type="match status" value="1"/>
</dbReference>
<protein>
    <recommendedName>
        <fullName evidence="2">Coiled-coil domain-containing protein 22 homolog</fullName>
    </recommendedName>
</protein>
<sequence>MEEVDAILLTQLREIGCDLDDEIVGISNLDSVQVMKCVAECLSRILSEPNDLEYLPKVNSISESMNMSVRYKYATQLSTSIQDLGYKSEIGYQTFMYGNEHEIRKMLLFLIERIPRDDEKTSDSREVDQITSGSIMQRLKNMNVNTIWIPYSCSDAKEKDDNDFRYDPQSDLHDHYGSRKINMNSINTASWLGFRLSSFLSKSHSKSLQRYAKFKLINSNANDQNLLLPQFPLDILEWNNQFCRANQIDEDESHLTNSDLFDSFLSKRNANKQNPLVCIDDKHSPKLNQSYSLEVTNSSSTVTEDEANVIKEKGNEDDVKLKQISQEELQAQKLEILHATIRDYDSKIAEYKDEEAELTKCEIEYQQKCKLFEATYKSKEELEKSVATLKEQIEEIATTWDQMQHELLAEIKLKKSQSIAQSEGYRDKLKKINQLKKSISSKIKEIQSKEILVTDLSARTPDQWPPGRASYTRRIIEIIGNVKKQNEETKKVLMETKTIQKEINTLNGKIERSFAVSDDTIYREAKQNEWNRKCYKSLALLQTTFDQLLESVSNVGAHLREIRQLEEMVDNERARKSVSNLARINADLQQIKLENEQLKAKTKN</sequence>
<proteinExistence type="inferred from homology"/>
<evidence type="ECO:0000259" key="4">
    <source>
        <dbReference type="Pfam" id="PF05667"/>
    </source>
</evidence>
<evidence type="ECO:0000313" key="7">
    <source>
        <dbReference type="Proteomes" id="UP001142055"/>
    </source>
</evidence>
<accession>A0A9Q0RT64</accession>
<dbReference type="PANTHER" id="PTHR15668">
    <property type="entry name" value="JM1 PROTEIN"/>
    <property type="match status" value="1"/>
</dbReference>
<evidence type="ECO:0000256" key="2">
    <source>
        <dbReference type="ARBA" id="ARBA00017553"/>
    </source>
</evidence>
<gene>
    <name evidence="6" type="ORF">RDWZM_003586</name>
</gene>
<dbReference type="Proteomes" id="UP001142055">
    <property type="component" value="Chromosome 1"/>
</dbReference>
<feature type="domain" description="CCDC22 N-terminal" evidence="5">
    <location>
        <begin position="1"/>
        <end position="115"/>
    </location>
</feature>
<dbReference type="AlphaFoldDB" id="A0A9Q0RT64"/>
<comment type="similarity">
    <text evidence="1">Belongs to the CCDC22 family.</text>
</comment>
<dbReference type="Pfam" id="PF21674">
    <property type="entry name" value="CCDC22_N"/>
    <property type="match status" value="1"/>
</dbReference>
<reference evidence="6" key="1">
    <citation type="submission" date="2022-12" db="EMBL/GenBank/DDBJ databases">
        <title>Genome assemblies of Blomia tropicalis.</title>
        <authorList>
            <person name="Cui Y."/>
        </authorList>
    </citation>
    <scope>NUCLEOTIDE SEQUENCE</scope>
    <source>
        <tissue evidence="6">Adult mites</tissue>
    </source>
</reference>
<comment type="caution">
    <text evidence="6">The sequence shown here is derived from an EMBL/GenBank/DDBJ whole genome shotgun (WGS) entry which is preliminary data.</text>
</comment>
<name>A0A9Q0RT64_BLOTA</name>
<dbReference type="InterPro" id="IPR008530">
    <property type="entry name" value="CCDC22"/>
</dbReference>
<feature type="domain" description="CCDC22 coiled-coil" evidence="4">
    <location>
        <begin position="277"/>
        <end position="574"/>
    </location>
</feature>
<dbReference type="Pfam" id="PF05667">
    <property type="entry name" value="CCDC22_CC"/>
    <property type="match status" value="1"/>
</dbReference>